<feature type="chain" id="PRO_5034001568" evidence="1">
    <location>
        <begin position="25"/>
        <end position="52"/>
    </location>
</feature>
<name>A0A8H6HZZ3_9AGAR</name>
<comment type="caution">
    <text evidence="2">The sequence shown here is derived from an EMBL/GenBank/DDBJ whole genome shotgun (WGS) entry which is preliminary data.</text>
</comment>
<protein>
    <submittedName>
        <fullName evidence="2">Uncharacterized protein</fullName>
    </submittedName>
</protein>
<evidence type="ECO:0000313" key="2">
    <source>
        <dbReference type="EMBL" id="KAF6756375.1"/>
    </source>
</evidence>
<keyword evidence="3" id="KW-1185">Reference proteome</keyword>
<dbReference type="Proteomes" id="UP000521943">
    <property type="component" value="Unassembled WGS sequence"/>
</dbReference>
<evidence type="ECO:0000313" key="3">
    <source>
        <dbReference type="Proteomes" id="UP000521943"/>
    </source>
</evidence>
<gene>
    <name evidence="2" type="ORF">DFP72DRAFT_1066731</name>
</gene>
<sequence length="52" mass="5389">MQFSAIRFVSAVFVLVSTFASVSALPTPQPGAAEIAAREAAPQACQILNACH</sequence>
<dbReference type="EMBL" id="JACGCI010000026">
    <property type="protein sequence ID" value="KAF6756375.1"/>
    <property type="molecule type" value="Genomic_DNA"/>
</dbReference>
<dbReference type="AlphaFoldDB" id="A0A8H6HZZ3"/>
<accession>A0A8H6HZZ3</accession>
<feature type="signal peptide" evidence="1">
    <location>
        <begin position="1"/>
        <end position="24"/>
    </location>
</feature>
<reference evidence="2 3" key="1">
    <citation type="submission" date="2020-07" db="EMBL/GenBank/DDBJ databases">
        <title>Comparative genomics of pyrophilous fungi reveals a link between fire events and developmental genes.</title>
        <authorList>
            <consortium name="DOE Joint Genome Institute"/>
            <person name="Steindorff A.S."/>
            <person name="Carver A."/>
            <person name="Calhoun S."/>
            <person name="Stillman K."/>
            <person name="Liu H."/>
            <person name="Lipzen A."/>
            <person name="Pangilinan J."/>
            <person name="Labutti K."/>
            <person name="Bruns T.D."/>
            <person name="Grigoriev I.V."/>
        </authorList>
    </citation>
    <scope>NUCLEOTIDE SEQUENCE [LARGE SCALE GENOMIC DNA]</scope>
    <source>
        <strain evidence="2 3">CBS 144469</strain>
    </source>
</reference>
<proteinExistence type="predicted"/>
<organism evidence="2 3">
    <name type="scientific">Ephemerocybe angulata</name>
    <dbReference type="NCBI Taxonomy" id="980116"/>
    <lineage>
        <taxon>Eukaryota</taxon>
        <taxon>Fungi</taxon>
        <taxon>Dikarya</taxon>
        <taxon>Basidiomycota</taxon>
        <taxon>Agaricomycotina</taxon>
        <taxon>Agaricomycetes</taxon>
        <taxon>Agaricomycetidae</taxon>
        <taxon>Agaricales</taxon>
        <taxon>Agaricineae</taxon>
        <taxon>Psathyrellaceae</taxon>
        <taxon>Ephemerocybe</taxon>
    </lineage>
</organism>
<evidence type="ECO:0000256" key="1">
    <source>
        <dbReference type="SAM" id="SignalP"/>
    </source>
</evidence>
<keyword evidence="1" id="KW-0732">Signal</keyword>